<dbReference type="EMBL" id="JAGRYU010000004">
    <property type="protein sequence ID" value="MBU4680979.1"/>
    <property type="molecule type" value="Genomic_DNA"/>
</dbReference>
<organism evidence="8 9">
    <name type="scientific">Cedecea davisae</name>
    <dbReference type="NCBI Taxonomy" id="158484"/>
    <lineage>
        <taxon>Bacteria</taxon>
        <taxon>Pseudomonadati</taxon>
        <taxon>Pseudomonadota</taxon>
        <taxon>Gammaproteobacteria</taxon>
        <taxon>Enterobacterales</taxon>
        <taxon>Enterobacteriaceae</taxon>
        <taxon>Cedecea</taxon>
    </lineage>
</organism>
<feature type="transmembrane region" description="Helical" evidence="6">
    <location>
        <begin position="63"/>
        <end position="82"/>
    </location>
</feature>
<feature type="transmembrane region" description="Helical" evidence="6">
    <location>
        <begin position="118"/>
        <end position="144"/>
    </location>
</feature>
<dbReference type="Proteomes" id="UP000686327">
    <property type="component" value="Unassembled WGS sequence"/>
</dbReference>
<feature type="transmembrane region" description="Helical" evidence="6">
    <location>
        <begin position="187"/>
        <end position="207"/>
    </location>
</feature>
<evidence type="ECO:0000259" key="7">
    <source>
        <dbReference type="Pfam" id="PF05231"/>
    </source>
</evidence>
<keyword evidence="5 6" id="KW-0472">Membrane</keyword>
<keyword evidence="2" id="KW-1003">Cell membrane</keyword>
<keyword evidence="4 6" id="KW-1133">Transmembrane helix</keyword>
<sequence>MKTYFPSWLQRTFILLLWGMVYYLSGLISLKFDDPNSAIAIVWFPSGVAVAAFLSARWRDYPVLILIFALMSVLLDEAWQSVPIFVTTLGYSLLAMPANVLIAWIVRRFSRANDDLHVILLWICTTFIVSLFDALLVGGGYAFFTDQPMTKTIWNGFVADVTGIFFATTVVMGFVNKRGPAASASWPTRLAGLALLLLLCAATAFIFGYKGTWLRTEAAALYFALSCLPIVLTMMLSLVWGNRGGSIGLLALGAIVIHFTDQHQGPFFLRGLSFTESLLLALSYLSAAALLIVFVRVLRRSTNRFNPDTGRLAGNGVLYRLEPATGVFNWENDLSSLLGSASPDEFNTVERVLRHVHPSDREKLRQHWFTPAQSRHSALIFRIKTNNDEWLTLVDSGGVAMSNGGARIIVGNWQTSHYDLAI</sequence>
<dbReference type="Pfam" id="PF05231">
    <property type="entry name" value="MASE1"/>
    <property type="match status" value="1"/>
</dbReference>
<feature type="transmembrane region" description="Helical" evidence="6">
    <location>
        <begin position="156"/>
        <end position="175"/>
    </location>
</feature>
<evidence type="ECO:0000256" key="3">
    <source>
        <dbReference type="ARBA" id="ARBA00022692"/>
    </source>
</evidence>
<keyword evidence="9" id="KW-1185">Reference proteome</keyword>
<feature type="transmembrane region" description="Helical" evidence="6">
    <location>
        <begin position="277"/>
        <end position="298"/>
    </location>
</feature>
<keyword evidence="3 6" id="KW-0812">Transmembrane</keyword>
<reference evidence="9" key="1">
    <citation type="submission" date="2023-07" db="EMBL/GenBank/DDBJ databases">
        <title>Cedecea davisae an AmpC producer and its therapeutic implications.</title>
        <authorList>
            <person name="Notter J."/>
        </authorList>
    </citation>
    <scope>NUCLEOTIDE SEQUENCE [LARGE SCALE GENOMIC DNA]</scope>
    <source>
        <strain evidence="9">1</strain>
    </source>
</reference>
<evidence type="ECO:0000256" key="5">
    <source>
        <dbReference type="ARBA" id="ARBA00023136"/>
    </source>
</evidence>
<proteinExistence type="predicted"/>
<dbReference type="InterPro" id="IPR007895">
    <property type="entry name" value="MASE1"/>
</dbReference>
<feature type="transmembrane region" description="Helical" evidence="6">
    <location>
        <begin position="247"/>
        <end position="265"/>
    </location>
</feature>
<feature type="domain" description="MASE1" evidence="7">
    <location>
        <begin position="15"/>
        <end position="300"/>
    </location>
</feature>
<feature type="transmembrane region" description="Helical" evidence="6">
    <location>
        <begin position="219"/>
        <end position="240"/>
    </location>
</feature>
<feature type="transmembrane region" description="Helical" evidence="6">
    <location>
        <begin position="12"/>
        <end position="32"/>
    </location>
</feature>
<feature type="transmembrane region" description="Helical" evidence="6">
    <location>
        <begin position="38"/>
        <end position="56"/>
    </location>
</feature>
<evidence type="ECO:0000256" key="4">
    <source>
        <dbReference type="ARBA" id="ARBA00022989"/>
    </source>
</evidence>
<dbReference type="RefSeq" id="WP_216374557.1">
    <property type="nucleotide sequence ID" value="NZ_JAGRYT010000025.1"/>
</dbReference>
<protein>
    <submittedName>
        <fullName evidence="8">MASE1 domain-containing protein</fullName>
    </submittedName>
</protein>
<evidence type="ECO:0000256" key="1">
    <source>
        <dbReference type="ARBA" id="ARBA00004651"/>
    </source>
</evidence>
<evidence type="ECO:0000256" key="6">
    <source>
        <dbReference type="SAM" id="Phobius"/>
    </source>
</evidence>
<name>A0ABS6DCP9_9ENTR</name>
<comment type="caution">
    <text evidence="8">The sequence shown here is derived from an EMBL/GenBank/DDBJ whole genome shotgun (WGS) entry which is preliminary data.</text>
</comment>
<comment type="subcellular location">
    <subcellularLocation>
        <location evidence="1">Cell membrane</location>
        <topology evidence="1">Multi-pass membrane protein</topology>
    </subcellularLocation>
</comment>
<evidence type="ECO:0000313" key="9">
    <source>
        <dbReference type="Proteomes" id="UP000686327"/>
    </source>
</evidence>
<feature type="transmembrane region" description="Helical" evidence="6">
    <location>
        <begin position="88"/>
        <end position="106"/>
    </location>
</feature>
<gene>
    <name evidence="8" type="ORF">KC222_02995</name>
</gene>
<accession>A0ABS6DCP9</accession>
<evidence type="ECO:0000313" key="8">
    <source>
        <dbReference type="EMBL" id="MBU4680979.1"/>
    </source>
</evidence>
<evidence type="ECO:0000256" key="2">
    <source>
        <dbReference type="ARBA" id="ARBA00022475"/>
    </source>
</evidence>